<feature type="region of interest" description="Disordered" evidence="12">
    <location>
        <begin position="1"/>
        <end position="45"/>
    </location>
</feature>
<accession>A0A182I7A4</accession>
<evidence type="ECO:0000256" key="9">
    <source>
        <dbReference type="ARBA" id="ARBA00035284"/>
    </source>
</evidence>
<dbReference type="AlphaFoldDB" id="A0A182I7A4"/>
<organism evidence="14 15">
    <name type="scientific">Anopheles arabiensis</name>
    <name type="common">Mosquito</name>
    <dbReference type="NCBI Taxonomy" id="7173"/>
    <lineage>
        <taxon>Eukaryota</taxon>
        <taxon>Metazoa</taxon>
        <taxon>Ecdysozoa</taxon>
        <taxon>Arthropoda</taxon>
        <taxon>Hexapoda</taxon>
        <taxon>Insecta</taxon>
        <taxon>Pterygota</taxon>
        <taxon>Neoptera</taxon>
        <taxon>Endopterygota</taxon>
        <taxon>Diptera</taxon>
        <taxon>Nematocera</taxon>
        <taxon>Culicoidea</taxon>
        <taxon>Culicidae</taxon>
        <taxon>Anophelinae</taxon>
        <taxon>Anopheles</taxon>
    </lineage>
</organism>
<comment type="similarity">
    <text evidence="3">Belongs to the BRI3 family.</text>
</comment>
<evidence type="ECO:0000256" key="12">
    <source>
        <dbReference type="SAM" id="MobiDB-lite"/>
    </source>
</evidence>
<dbReference type="Proteomes" id="UP000075840">
    <property type="component" value="Unassembled WGS sequence"/>
</dbReference>
<comment type="subcellular location">
    <subcellularLocation>
        <location evidence="2">Cytoplasm</location>
        <location evidence="2">Perinuclear region</location>
    </subcellularLocation>
    <subcellularLocation>
        <location evidence="1">Lysosome membrane</location>
        <topology evidence="1">Multi-pass membrane protein</topology>
    </subcellularLocation>
</comment>
<keyword evidence="15" id="KW-1185">Reference proteome</keyword>
<comment type="subunit">
    <text evidence="11">Interacts with BRI3BP. Interacts with MGAT1 and IFITM3.</text>
</comment>
<dbReference type="EMBL" id="APCN01003374">
    <property type="status" value="NOT_ANNOTATED_CDS"/>
    <property type="molecule type" value="Genomic_DNA"/>
</dbReference>
<name>A0A182I7A4_ANOAR</name>
<evidence type="ECO:0000256" key="4">
    <source>
        <dbReference type="ARBA" id="ARBA00022490"/>
    </source>
</evidence>
<dbReference type="RefSeq" id="XP_040166565.1">
    <property type="nucleotide sequence ID" value="XM_040310631.1"/>
</dbReference>
<reference evidence="14" key="1">
    <citation type="submission" date="2022-08" db="UniProtKB">
        <authorList>
            <consortium name="EnsemblMetazoa"/>
        </authorList>
    </citation>
    <scope>IDENTIFICATION</scope>
    <source>
        <strain evidence="14">Dongola</strain>
    </source>
</reference>
<evidence type="ECO:0000313" key="14">
    <source>
        <dbReference type="EnsemblMetazoa" id="AARA009458-PA"/>
    </source>
</evidence>
<evidence type="ECO:0000256" key="1">
    <source>
        <dbReference type="ARBA" id="ARBA00004155"/>
    </source>
</evidence>
<dbReference type="GeneID" id="120902119"/>
<dbReference type="VEuPathDB" id="VectorBase:AARA21_000638"/>
<feature type="transmembrane region" description="Helical" evidence="13">
    <location>
        <begin position="138"/>
        <end position="157"/>
    </location>
</feature>
<sequence length="169" mass="18004">MASQKYSNEPPSYDQVIADSYHSNYATGNGNGGAQPSAPPTVAASAASAAPSASYPRQEYVQQQPIATTHTYVTPMAGSVPYYGTMDGGNKGPVPIVPQVTIQTVPPQRAEIINHQIIVVNGCPVCRIGMLEDDYSCLGIFCAIFFFPLGILACLALRNRRCTNCGVQF</sequence>
<dbReference type="VEuPathDB" id="VectorBase:AARA009458"/>
<feature type="compositionally biased region" description="Low complexity" evidence="12">
    <location>
        <begin position="34"/>
        <end position="45"/>
    </location>
</feature>
<dbReference type="EnsemblMetazoa" id="AARA009458-RA">
    <property type="protein sequence ID" value="AARA009458-PA"/>
    <property type="gene ID" value="AARA009458"/>
</dbReference>
<dbReference type="InterPro" id="IPR019317">
    <property type="entry name" value="BRI3"/>
</dbReference>
<evidence type="ECO:0000256" key="11">
    <source>
        <dbReference type="ARBA" id="ARBA00046593"/>
    </source>
</evidence>
<dbReference type="GO" id="GO:0005765">
    <property type="term" value="C:lysosomal membrane"/>
    <property type="evidence" value="ECO:0007669"/>
    <property type="project" value="UniProtKB-SubCell"/>
</dbReference>
<dbReference type="Pfam" id="PF10164">
    <property type="entry name" value="BRI3"/>
    <property type="match status" value="1"/>
</dbReference>
<dbReference type="PANTHER" id="PTHR13551">
    <property type="entry name" value="BRAIN PROTEIN I3"/>
    <property type="match status" value="1"/>
</dbReference>
<evidence type="ECO:0000256" key="13">
    <source>
        <dbReference type="SAM" id="Phobius"/>
    </source>
</evidence>
<keyword evidence="8" id="KW-0458">Lysosome</keyword>
<evidence type="ECO:0000256" key="6">
    <source>
        <dbReference type="ARBA" id="ARBA00022989"/>
    </source>
</evidence>
<keyword evidence="7 13" id="KW-0472">Membrane</keyword>
<proteinExistence type="inferred from homology"/>
<evidence type="ECO:0000256" key="8">
    <source>
        <dbReference type="ARBA" id="ARBA00023228"/>
    </source>
</evidence>
<evidence type="ECO:0000313" key="15">
    <source>
        <dbReference type="Proteomes" id="UP000075840"/>
    </source>
</evidence>
<evidence type="ECO:0000256" key="7">
    <source>
        <dbReference type="ARBA" id="ARBA00023136"/>
    </source>
</evidence>
<keyword evidence="5 13" id="KW-0812">Transmembrane</keyword>
<keyword evidence="4" id="KW-0963">Cytoplasm</keyword>
<evidence type="ECO:0000256" key="2">
    <source>
        <dbReference type="ARBA" id="ARBA00004556"/>
    </source>
</evidence>
<dbReference type="KEGG" id="aara:120902119"/>
<dbReference type="GO" id="GO:0048471">
    <property type="term" value="C:perinuclear region of cytoplasm"/>
    <property type="evidence" value="ECO:0007669"/>
    <property type="project" value="UniProtKB-SubCell"/>
</dbReference>
<feature type="compositionally biased region" description="Polar residues" evidence="12">
    <location>
        <begin position="1"/>
        <end position="10"/>
    </location>
</feature>
<protein>
    <recommendedName>
        <fullName evidence="9">Membrane protein BRI3</fullName>
    </recommendedName>
    <alternativeName>
        <fullName evidence="10">Brain protein I3</fullName>
    </alternativeName>
</protein>
<evidence type="ECO:0000256" key="10">
    <source>
        <dbReference type="ARBA" id="ARBA00035449"/>
    </source>
</evidence>
<keyword evidence="6 13" id="KW-1133">Transmembrane helix</keyword>
<dbReference type="PANTHER" id="PTHR13551:SF1">
    <property type="entry name" value="MEMBRANE PROTEIN BRI3"/>
    <property type="match status" value="1"/>
</dbReference>
<evidence type="ECO:0000256" key="5">
    <source>
        <dbReference type="ARBA" id="ARBA00022692"/>
    </source>
</evidence>
<evidence type="ECO:0000256" key="3">
    <source>
        <dbReference type="ARBA" id="ARBA00008090"/>
    </source>
</evidence>